<organism evidence="2 3">
    <name type="scientific">Corynebacterium coyleae</name>
    <dbReference type="NCBI Taxonomy" id="53374"/>
    <lineage>
        <taxon>Bacteria</taxon>
        <taxon>Bacillati</taxon>
        <taxon>Actinomycetota</taxon>
        <taxon>Actinomycetes</taxon>
        <taxon>Mycobacteriales</taxon>
        <taxon>Corynebacteriaceae</taxon>
        <taxon>Corynebacterium</taxon>
    </lineage>
</organism>
<reference evidence="2 3" key="1">
    <citation type="submission" date="2020-03" db="EMBL/GenBank/DDBJ databases">
        <title>Draft genome sequences of bacterial isolates from the female urobiome.</title>
        <authorList>
            <person name="Miller-Ensminger T."/>
            <person name="Wolfe A.J."/>
            <person name="Putonti C."/>
        </authorList>
    </citation>
    <scope>NUCLEOTIDE SEQUENCE [LARGE SCALE GENOMIC DNA]</scope>
    <source>
        <strain evidence="2 3">UMB8490</strain>
    </source>
</reference>
<dbReference type="EMBL" id="JAAUVV010000021">
    <property type="protein sequence ID" value="NJJ04629.1"/>
    <property type="molecule type" value="Genomic_DNA"/>
</dbReference>
<dbReference type="InterPro" id="IPR041657">
    <property type="entry name" value="HTH_17"/>
</dbReference>
<accession>A0AAP6XLW9</accession>
<dbReference type="AlphaFoldDB" id="A0AAP6XLW9"/>
<name>A0AAP6XLW9_9CORY</name>
<dbReference type="InterPro" id="IPR009061">
    <property type="entry name" value="DNA-bd_dom_put_sf"/>
</dbReference>
<evidence type="ECO:0000259" key="1">
    <source>
        <dbReference type="Pfam" id="PF12728"/>
    </source>
</evidence>
<dbReference type="NCBIfam" id="TIGR01764">
    <property type="entry name" value="excise"/>
    <property type="match status" value="1"/>
</dbReference>
<protein>
    <submittedName>
        <fullName evidence="2">Helix-turn-helix domain-containing protein</fullName>
    </submittedName>
</protein>
<dbReference type="InterPro" id="IPR010093">
    <property type="entry name" value="SinI_DNA-bd"/>
</dbReference>
<dbReference type="SUPFAM" id="SSF46955">
    <property type="entry name" value="Putative DNA-binding domain"/>
    <property type="match status" value="1"/>
</dbReference>
<evidence type="ECO:0000313" key="3">
    <source>
        <dbReference type="Proteomes" id="UP000591626"/>
    </source>
</evidence>
<gene>
    <name evidence="2" type="ORF">HC138_09760</name>
</gene>
<proteinExistence type="predicted"/>
<dbReference type="Pfam" id="PF12728">
    <property type="entry name" value="HTH_17"/>
    <property type="match status" value="1"/>
</dbReference>
<sequence length="117" mass="13199">MVACMPVQQPPVETALAQLNDGIAAARADQREEITLPKQTAAWIRDLLEDLAEGRLMRPPSPEDEMTTQQVADLLNVSRPYVVKLIDEGTLPGHRVGTHRRVYTRDVYAYKERTRST</sequence>
<feature type="domain" description="Helix-turn-helix" evidence="1">
    <location>
        <begin position="66"/>
        <end position="114"/>
    </location>
</feature>
<evidence type="ECO:0000313" key="2">
    <source>
        <dbReference type="EMBL" id="NJJ04629.1"/>
    </source>
</evidence>
<comment type="caution">
    <text evidence="2">The sequence shown here is derived from an EMBL/GenBank/DDBJ whole genome shotgun (WGS) entry which is preliminary data.</text>
</comment>
<dbReference type="Proteomes" id="UP000591626">
    <property type="component" value="Unassembled WGS sequence"/>
</dbReference>
<dbReference type="GO" id="GO:0003677">
    <property type="term" value="F:DNA binding"/>
    <property type="evidence" value="ECO:0007669"/>
    <property type="project" value="InterPro"/>
</dbReference>